<dbReference type="Proteomes" id="UP001056120">
    <property type="component" value="Linkage Group LG11"/>
</dbReference>
<evidence type="ECO:0000313" key="2">
    <source>
        <dbReference type="Proteomes" id="UP001056120"/>
    </source>
</evidence>
<dbReference type="EMBL" id="CM042028">
    <property type="protein sequence ID" value="KAI3798713.1"/>
    <property type="molecule type" value="Genomic_DNA"/>
</dbReference>
<proteinExistence type="predicted"/>
<name>A0ACB9HRW6_9ASTR</name>
<evidence type="ECO:0000313" key="1">
    <source>
        <dbReference type="EMBL" id="KAI3798713.1"/>
    </source>
</evidence>
<gene>
    <name evidence="1" type="ORF">L1987_33991</name>
</gene>
<protein>
    <submittedName>
        <fullName evidence="1">Uncharacterized protein</fullName>
    </submittedName>
</protein>
<organism evidence="1 2">
    <name type="scientific">Smallanthus sonchifolius</name>
    <dbReference type="NCBI Taxonomy" id="185202"/>
    <lineage>
        <taxon>Eukaryota</taxon>
        <taxon>Viridiplantae</taxon>
        <taxon>Streptophyta</taxon>
        <taxon>Embryophyta</taxon>
        <taxon>Tracheophyta</taxon>
        <taxon>Spermatophyta</taxon>
        <taxon>Magnoliopsida</taxon>
        <taxon>eudicotyledons</taxon>
        <taxon>Gunneridae</taxon>
        <taxon>Pentapetalae</taxon>
        <taxon>asterids</taxon>
        <taxon>campanulids</taxon>
        <taxon>Asterales</taxon>
        <taxon>Asteraceae</taxon>
        <taxon>Asteroideae</taxon>
        <taxon>Heliantheae alliance</taxon>
        <taxon>Millerieae</taxon>
        <taxon>Smallanthus</taxon>
    </lineage>
</organism>
<accession>A0ACB9HRW6</accession>
<comment type="caution">
    <text evidence="1">The sequence shown here is derived from an EMBL/GenBank/DDBJ whole genome shotgun (WGS) entry which is preliminary data.</text>
</comment>
<reference evidence="2" key="1">
    <citation type="journal article" date="2022" name="Mol. Ecol. Resour.">
        <title>The genomes of chicory, endive, great burdock and yacon provide insights into Asteraceae palaeo-polyploidization history and plant inulin production.</title>
        <authorList>
            <person name="Fan W."/>
            <person name="Wang S."/>
            <person name="Wang H."/>
            <person name="Wang A."/>
            <person name="Jiang F."/>
            <person name="Liu H."/>
            <person name="Zhao H."/>
            <person name="Xu D."/>
            <person name="Zhang Y."/>
        </authorList>
    </citation>
    <scope>NUCLEOTIDE SEQUENCE [LARGE SCALE GENOMIC DNA]</scope>
    <source>
        <strain evidence="2">cv. Yunnan</strain>
    </source>
</reference>
<sequence>MERKQHRRLLDVMTQINPSLNRSSRNCYEIYFQKKGWRFEEVEATDSSMKGFKDGIRREAIASILKETPKMPFIVQLARTLLNSVAYSIATRCRCSA</sequence>
<reference evidence="1 2" key="2">
    <citation type="journal article" date="2022" name="Mol. Ecol. Resour.">
        <title>The genomes of chicory, endive, great burdock and yacon provide insights into Asteraceae paleo-polyploidization history and plant inulin production.</title>
        <authorList>
            <person name="Fan W."/>
            <person name="Wang S."/>
            <person name="Wang H."/>
            <person name="Wang A."/>
            <person name="Jiang F."/>
            <person name="Liu H."/>
            <person name="Zhao H."/>
            <person name="Xu D."/>
            <person name="Zhang Y."/>
        </authorList>
    </citation>
    <scope>NUCLEOTIDE SEQUENCE [LARGE SCALE GENOMIC DNA]</scope>
    <source>
        <strain evidence="2">cv. Yunnan</strain>
        <tissue evidence="1">Leaves</tissue>
    </source>
</reference>
<keyword evidence="2" id="KW-1185">Reference proteome</keyword>